<protein>
    <submittedName>
        <fullName evidence="2">Uncharacterized protein</fullName>
    </submittedName>
</protein>
<accession>A0ABU4N0B1</accession>
<name>A0ABU4N0B1_9ACTN</name>
<evidence type="ECO:0000313" key="3">
    <source>
        <dbReference type="Proteomes" id="UP001282474"/>
    </source>
</evidence>
<feature type="region of interest" description="Disordered" evidence="1">
    <location>
        <begin position="1"/>
        <end position="27"/>
    </location>
</feature>
<evidence type="ECO:0000256" key="1">
    <source>
        <dbReference type="SAM" id="MobiDB-lite"/>
    </source>
</evidence>
<gene>
    <name evidence="2" type="ORF">PV383_35735</name>
</gene>
<proteinExistence type="predicted"/>
<evidence type="ECO:0000313" key="2">
    <source>
        <dbReference type="EMBL" id="MDX3042494.1"/>
    </source>
</evidence>
<dbReference type="Proteomes" id="UP001282474">
    <property type="component" value="Unassembled WGS sequence"/>
</dbReference>
<keyword evidence="3" id="KW-1185">Reference proteome</keyword>
<reference evidence="2 3" key="1">
    <citation type="journal article" date="2023" name="Microb. Genom.">
        <title>Mesoterricola silvestris gen. nov., sp. nov., Mesoterricola sediminis sp. nov., Geothrix oryzae sp. nov., Geothrix edaphica sp. nov., Geothrix rubra sp. nov., and Geothrix limicola sp. nov., six novel members of Acidobacteriota isolated from soils.</title>
        <authorList>
            <person name="Weisberg A.J."/>
            <person name="Pearce E."/>
            <person name="Kramer C.G."/>
            <person name="Chang J.H."/>
            <person name="Clarke C.R."/>
        </authorList>
    </citation>
    <scope>NUCLEOTIDE SEQUENCE [LARGE SCALE GENOMIC DNA]</scope>
    <source>
        <strain evidence="2 3">NE20-4-1</strain>
    </source>
</reference>
<sequence length="65" mass="7200">MALLRKVVDSPGHGPSGFPEATMPDRDRFDAARAPHFVRSFERGLTAELRRVRRQGLELLGGQVA</sequence>
<organism evidence="2 3">
    <name type="scientific">Streptomyces caniscabiei</name>
    <dbReference type="NCBI Taxonomy" id="2746961"/>
    <lineage>
        <taxon>Bacteria</taxon>
        <taxon>Bacillati</taxon>
        <taxon>Actinomycetota</taxon>
        <taxon>Actinomycetes</taxon>
        <taxon>Kitasatosporales</taxon>
        <taxon>Streptomycetaceae</taxon>
        <taxon>Streptomyces</taxon>
    </lineage>
</organism>
<comment type="caution">
    <text evidence="2">The sequence shown here is derived from an EMBL/GenBank/DDBJ whole genome shotgun (WGS) entry which is preliminary data.</text>
</comment>
<dbReference type="EMBL" id="JARAWJ010000038">
    <property type="protein sequence ID" value="MDX3042494.1"/>
    <property type="molecule type" value="Genomic_DNA"/>
</dbReference>
<dbReference type="RefSeq" id="WP_045556752.1">
    <property type="nucleotide sequence ID" value="NZ_JABXWF010000006.1"/>
</dbReference>